<keyword evidence="3" id="KW-1185">Reference proteome</keyword>
<feature type="compositionally biased region" description="Low complexity" evidence="1">
    <location>
        <begin position="106"/>
        <end position="118"/>
    </location>
</feature>
<feature type="region of interest" description="Disordered" evidence="1">
    <location>
        <begin position="95"/>
        <end position="129"/>
    </location>
</feature>
<comment type="caution">
    <text evidence="2">The sequence shown here is derived from an EMBL/GenBank/DDBJ whole genome shotgun (WGS) entry which is preliminary data.</text>
</comment>
<reference evidence="2" key="1">
    <citation type="submission" date="2023-10" db="EMBL/GenBank/DDBJ databases">
        <authorList>
            <person name="Chen Y."/>
            <person name="Shah S."/>
            <person name="Dougan E. K."/>
            <person name="Thang M."/>
            <person name="Chan C."/>
        </authorList>
    </citation>
    <scope>NUCLEOTIDE SEQUENCE [LARGE SCALE GENOMIC DNA]</scope>
</reference>
<dbReference type="EMBL" id="CAUYUJ010014452">
    <property type="protein sequence ID" value="CAK0841402.1"/>
    <property type="molecule type" value="Genomic_DNA"/>
</dbReference>
<organism evidence="2 3">
    <name type="scientific">Prorocentrum cordatum</name>
    <dbReference type="NCBI Taxonomy" id="2364126"/>
    <lineage>
        <taxon>Eukaryota</taxon>
        <taxon>Sar</taxon>
        <taxon>Alveolata</taxon>
        <taxon>Dinophyceae</taxon>
        <taxon>Prorocentrales</taxon>
        <taxon>Prorocentraceae</taxon>
        <taxon>Prorocentrum</taxon>
    </lineage>
</organism>
<evidence type="ECO:0000313" key="2">
    <source>
        <dbReference type="EMBL" id="CAK0841402.1"/>
    </source>
</evidence>
<sequence>MHPCSMLRNHTGTRSRPSHMNISSKHVRSGPAQAYVCASCGRLYCRCCRCSRAPAYVSYEALKGRCEGYPEGWLRWPGPNEAHCYWGNPDLRPGDFLGPPRPPPEAARAAAETAAVGAPLPPPRRGTYVLPEAPVSESWELKQ</sequence>
<evidence type="ECO:0000313" key="3">
    <source>
        <dbReference type="Proteomes" id="UP001189429"/>
    </source>
</evidence>
<evidence type="ECO:0008006" key="4">
    <source>
        <dbReference type="Google" id="ProtNLM"/>
    </source>
</evidence>
<gene>
    <name evidence="2" type="ORF">PCOR1329_LOCUS36614</name>
</gene>
<feature type="non-terminal residue" evidence="2">
    <location>
        <position position="143"/>
    </location>
</feature>
<protein>
    <recommendedName>
        <fullName evidence="4">B box-type domain-containing protein</fullName>
    </recommendedName>
</protein>
<dbReference type="Proteomes" id="UP001189429">
    <property type="component" value="Unassembled WGS sequence"/>
</dbReference>
<evidence type="ECO:0000256" key="1">
    <source>
        <dbReference type="SAM" id="MobiDB-lite"/>
    </source>
</evidence>
<name>A0ABN9T8G1_9DINO</name>
<feature type="region of interest" description="Disordered" evidence="1">
    <location>
        <begin position="1"/>
        <end position="25"/>
    </location>
</feature>
<accession>A0ABN9T8G1</accession>
<proteinExistence type="predicted"/>